<reference evidence="3" key="1">
    <citation type="submission" date="2016-10" db="EMBL/GenBank/DDBJ databases">
        <authorList>
            <person name="Varghese N."/>
            <person name="Submissions S."/>
        </authorList>
    </citation>
    <scope>NUCLEOTIDE SEQUENCE [LARGE SCALE GENOMIC DNA]</scope>
    <source>
        <strain evidence="3">DSM 3384</strain>
    </source>
</reference>
<gene>
    <name evidence="2" type="ORF">SAMN04487931_1292</name>
</gene>
<dbReference type="RefSeq" id="WP_092238671.1">
    <property type="nucleotide sequence ID" value="NZ_FNLL01000029.1"/>
</dbReference>
<evidence type="ECO:0000313" key="2">
    <source>
        <dbReference type="EMBL" id="SDU65990.1"/>
    </source>
</evidence>
<name>A0A1H2KBA1_9BACT</name>
<dbReference type="AlphaFoldDB" id="A0A1H2KBA1"/>
<dbReference type="Pfam" id="PF13676">
    <property type="entry name" value="TIR_2"/>
    <property type="match status" value="1"/>
</dbReference>
<dbReference type="Gene3D" id="3.40.50.10140">
    <property type="entry name" value="Toll/interleukin-1 receptor homology (TIR) domain"/>
    <property type="match status" value="1"/>
</dbReference>
<proteinExistence type="predicted"/>
<dbReference type="EMBL" id="FNLL01000029">
    <property type="protein sequence ID" value="SDU65990.1"/>
    <property type="molecule type" value="Genomic_DNA"/>
</dbReference>
<dbReference type="PROSITE" id="PS50104">
    <property type="entry name" value="TIR"/>
    <property type="match status" value="1"/>
</dbReference>
<dbReference type="InterPro" id="IPR035897">
    <property type="entry name" value="Toll_tir_struct_dom_sf"/>
</dbReference>
<dbReference type="InterPro" id="IPR000157">
    <property type="entry name" value="TIR_dom"/>
</dbReference>
<organism evidence="2 3">
    <name type="scientific">Desulfobacula phenolica</name>
    <dbReference type="NCBI Taxonomy" id="90732"/>
    <lineage>
        <taxon>Bacteria</taxon>
        <taxon>Pseudomonadati</taxon>
        <taxon>Thermodesulfobacteriota</taxon>
        <taxon>Desulfobacteria</taxon>
        <taxon>Desulfobacterales</taxon>
        <taxon>Desulfobacteraceae</taxon>
        <taxon>Desulfobacula</taxon>
    </lineage>
</organism>
<dbReference type="SUPFAM" id="SSF52200">
    <property type="entry name" value="Toll/Interleukin receptor TIR domain"/>
    <property type="match status" value="1"/>
</dbReference>
<protein>
    <submittedName>
        <fullName evidence="2">TIR domain-containing protein</fullName>
    </submittedName>
</protein>
<dbReference type="Proteomes" id="UP000199608">
    <property type="component" value="Unassembled WGS sequence"/>
</dbReference>
<accession>A0A1H2KBA1</accession>
<sequence>MASLFFSYSHKDEQLRNELETHLALLKRQGKITTWYDRRISAGSEIDLSISEELESAQVILLLVSAHFLASNYCYEKEMERALERHKERSAVVIPVILHPCDWHSAPFGSLLATPTDGKPVSMYANMHEAFTIVTKDIRKALEQIPEAPSTAAYNDPASLIPKYSSNPRSSNLAIKKEFNDHERDEFLENSYEYIARFFAGSLKELEKRNAQIQTRFKRIDETNFTASVYSNGRKVTSCSIWYGSGMMGNQGICYSSGDNGRGNSMNEIISVTDDGYSLKLKPMGMQSFGGQDRDKDLSQQGGAEHLWEILIRPLQ</sequence>
<feature type="domain" description="TIR" evidence="1">
    <location>
        <begin position="1"/>
        <end position="142"/>
    </location>
</feature>
<dbReference type="SMART" id="SM00255">
    <property type="entry name" value="TIR"/>
    <property type="match status" value="1"/>
</dbReference>
<evidence type="ECO:0000313" key="3">
    <source>
        <dbReference type="Proteomes" id="UP000199608"/>
    </source>
</evidence>
<keyword evidence="3" id="KW-1185">Reference proteome</keyword>
<evidence type="ECO:0000259" key="1">
    <source>
        <dbReference type="PROSITE" id="PS50104"/>
    </source>
</evidence>
<dbReference type="GO" id="GO:0007165">
    <property type="term" value="P:signal transduction"/>
    <property type="evidence" value="ECO:0007669"/>
    <property type="project" value="InterPro"/>
</dbReference>